<reference evidence="18" key="1">
    <citation type="submission" date="2014-03" db="EMBL/GenBank/DDBJ databases">
        <authorList>
            <person name="Casaregola S."/>
        </authorList>
    </citation>
    <scope>NUCLEOTIDE SEQUENCE [LARGE SCALE GENOMIC DNA]</scope>
    <source>
        <strain evidence="18">CLIB 918</strain>
    </source>
</reference>
<proteinExistence type="inferred from homology"/>
<feature type="chain" id="PRO_5005325700" description="ATP-dependent RNA helicase" evidence="15">
    <location>
        <begin position="32"/>
        <end position="616"/>
    </location>
</feature>
<evidence type="ECO:0000256" key="9">
    <source>
        <dbReference type="ARBA" id="ARBA00023054"/>
    </source>
</evidence>
<protein>
    <recommendedName>
        <fullName evidence="13">ATP-dependent RNA helicase</fullName>
        <ecNumber evidence="13">3.6.4.13</ecNumber>
    </recommendedName>
</protein>
<dbReference type="PROSITE" id="PS00039">
    <property type="entry name" value="DEAD_ATP_HELICASE"/>
    <property type="match status" value="1"/>
</dbReference>
<dbReference type="CDD" id="cd18787">
    <property type="entry name" value="SF2_C_DEAD"/>
    <property type="match status" value="1"/>
</dbReference>
<evidence type="ECO:0000256" key="13">
    <source>
        <dbReference type="RuleBase" id="RU365068"/>
    </source>
</evidence>
<dbReference type="Pfam" id="PF13959">
    <property type="entry name" value="CTE_SPB4"/>
    <property type="match status" value="1"/>
</dbReference>
<dbReference type="Pfam" id="PF00271">
    <property type="entry name" value="Helicase_C"/>
    <property type="match status" value="1"/>
</dbReference>
<dbReference type="Pfam" id="PF23681">
    <property type="entry name" value="CTT_SPB4"/>
    <property type="match status" value="1"/>
</dbReference>
<evidence type="ECO:0000313" key="19">
    <source>
        <dbReference type="Proteomes" id="UP000242525"/>
    </source>
</evidence>
<dbReference type="Proteomes" id="UP000242525">
    <property type="component" value="Unassembled WGS sequence"/>
</dbReference>
<evidence type="ECO:0000259" key="17">
    <source>
        <dbReference type="PROSITE" id="PS51194"/>
    </source>
</evidence>
<evidence type="ECO:0000256" key="6">
    <source>
        <dbReference type="ARBA" id="ARBA00022806"/>
    </source>
</evidence>
<dbReference type="STRING" id="1173061.A0A0J9XGA5"/>
<keyword evidence="6 12" id="KW-0347">Helicase</keyword>
<accession>A0A0J9XGA5</accession>
<evidence type="ECO:0000256" key="2">
    <source>
        <dbReference type="ARBA" id="ARBA00022517"/>
    </source>
</evidence>
<dbReference type="CDD" id="cd17960">
    <property type="entry name" value="DEADc_DDX55"/>
    <property type="match status" value="1"/>
</dbReference>
<dbReference type="Pfam" id="PF00270">
    <property type="entry name" value="DEAD"/>
    <property type="match status" value="1"/>
</dbReference>
<dbReference type="Gene3D" id="3.40.50.300">
    <property type="entry name" value="P-loop containing nucleotide triphosphate hydrolases"/>
    <property type="match status" value="2"/>
</dbReference>
<evidence type="ECO:0000256" key="12">
    <source>
        <dbReference type="RuleBase" id="RU000492"/>
    </source>
</evidence>
<dbReference type="InterPro" id="IPR000629">
    <property type="entry name" value="RNA-helicase_DEAD-box_CS"/>
</dbReference>
<dbReference type="InterPro" id="IPR014001">
    <property type="entry name" value="Helicase_ATP-bd"/>
</dbReference>
<keyword evidence="7 12" id="KW-0067">ATP-binding</keyword>
<name>A0A0J9XGA5_GEOCN</name>
<dbReference type="OrthoDB" id="7396459at2759"/>
<keyword evidence="3" id="KW-0698">rRNA processing</keyword>
<comment type="caution">
    <text evidence="18">The sequence shown here is derived from an EMBL/GenBank/DDBJ whole genome shotgun (WGS) entry which is preliminary data.</text>
</comment>
<dbReference type="PROSITE" id="PS51194">
    <property type="entry name" value="HELICASE_CTER"/>
    <property type="match status" value="1"/>
</dbReference>
<dbReference type="InterPro" id="IPR025313">
    <property type="entry name" value="SPB4-like_CTE"/>
</dbReference>
<dbReference type="InterPro" id="IPR056330">
    <property type="entry name" value="CTT_SPB4"/>
</dbReference>
<evidence type="ECO:0000256" key="8">
    <source>
        <dbReference type="ARBA" id="ARBA00022884"/>
    </source>
</evidence>
<evidence type="ECO:0000256" key="10">
    <source>
        <dbReference type="ARBA" id="ARBA00023242"/>
    </source>
</evidence>
<dbReference type="SMART" id="SM00487">
    <property type="entry name" value="DEXDc"/>
    <property type="match status" value="1"/>
</dbReference>
<feature type="region of interest" description="Disordered" evidence="14">
    <location>
        <begin position="555"/>
        <end position="593"/>
    </location>
</feature>
<dbReference type="PROSITE" id="PS51192">
    <property type="entry name" value="HELICASE_ATP_BIND_1"/>
    <property type="match status" value="1"/>
</dbReference>
<comment type="subcellular location">
    <subcellularLocation>
        <location evidence="1">Nucleus</location>
        <location evidence="1">Nucleolus</location>
    </subcellularLocation>
</comment>
<organism evidence="18 19">
    <name type="scientific">Geotrichum candidum</name>
    <name type="common">Oospora lactis</name>
    <name type="synonym">Dipodascus geotrichum</name>
    <dbReference type="NCBI Taxonomy" id="1173061"/>
    <lineage>
        <taxon>Eukaryota</taxon>
        <taxon>Fungi</taxon>
        <taxon>Dikarya</taxon>
        <taxon>Ascomycota</taxon>
        <taxon>Saccharomycotina</taxon>
        <taxon>Dipodascomycetes</taxon>
        <taxon>Dipodascales</taxon>
        <taxon>Dipodascaceae</taxon>
        <taxon>Geotrichum</taxon>
    </lineage>
</organism>
<keyword evidence="2" id="KW-0690">Ribosome biogenesis</keyword>
<dbReference type="GO" id="GO:0005730">
    <property type="term" value="C:nucleolus"/>
    <property type="evidence" value="ECO:0007669"/>
    <property type="project" value="UniProtKB-SubCell"/>
</dbReference>
<evidence type="ECO:0000256" key="3">
    <source>
        <dbReference type="ARBA" id="ARBA00022552"/>
    </source>
</evidence>
<comment type="catalytic activity">
    <reaction evidence="13">
        <text>ATP + H2O = ADP + phosphate + H(+)</text>
        <dbReference type="Rhea" id="RHEA:13065"/>
        <dbReference type="ChEBI" id="CHEBI:15377"/>
        <dbReference type="ChEBI" id="CHEBI:15378"/>
        <dbReference type="ChEBI" id="CHEBI:30616"/>
        <dbReference type="ChEBI" id="CHEBI:43474"/>
        <dbReference type="ChEBI" id="CHEBI:456216"/>
        <dbReference type="EC" id="3.6.4.13"/>
    </reaction>
</comment>
<evidence type="ECO:0000256" key="4">
    <source>
        <dbReference type="ARBA" id="ARBA00022741"/>
    </source>
</evidence>
<evidence type="ECO:0000256" key="15">
    <source>
        <dbReference type="SAM" id="SignalP"/>
    </source>
</evidence>
<comment type="domain">
    <text evidence="13">The Q motif is unique to and characteristic of the DEAD box family of RNA helicases and controls ATP binding and hydrolysis.</text>
</comment>
<dbReference type="GO" id="GO:0006364">
    <property type="term" value="P:rRNA processing"/>
    <property type="evidence" value="ECO:0007669"/>
    <property type="project" value="UniProtKB-KW"/>
</dbReference>
<keyword evidence="5 12" id="KW-0378">Hydrolase</keyword>
<keyword evidence="9" id="KW-0175">Coiled coil</keyword>
<evidence type="ECO:0000259" key="16">
    <source>
        <dbReference type="PROSITE" id="PS51192"/>
    </source>
</evidence>
<dbReference type="GO" id="GO:0005524">
    <property type="term" value="F:ATP binding"/>
    <property type="evidence" value="ECO:0007669"/>
    <property type="project" value="UniProtKB-UniRule"/>
</dbReference>
<dbReference type="EC" id="3.6.4.13" evidence="13"/>
<dbReference type="PANTHER" id="PTHR24031">
    <property type="entry name" value="RNA HELICASE"/>
    <property type="match status" value="1"/>
</dbReference>
<sequence length="616" mass="69040">MVRCHPSIDFMGVSFFKLIFFLSRCLELTLPRLESVESQGFTKMTPVQASVLPLFMGNKDVVVEAVTGSGKTLAFLIPIIERILRLDETLKSGQTNAVIISPTRELAEQIFNVLQDILKFQPSDSKKDKVIKSQLLIGGDIPTHSDLKKFMARVPHILVGTPGRLLELLKSPSVKLSSVDSLVLDEADRLLDLGFDQSVKTIIGMLPKQKRAGLFSATISEAVGEIARLGLRNPVKVVVKVGSGKTEQRIPSSLGISFAVTKPNEKIPLLINNIKNLTYKKAIVYFPTCIGVNYYYTLIKHLMSLEDDTSEDPNLYSLHGKLLPNARKKTLNNFITTLNQAVLFTTDVAARGLDIPDVDLVIQLDPPADPNVFLHRSGRAGRAGRIGRCIVYLAPGLEEGYVEFMSVRKANLSEFDIPYDQLKPKLQTYPDIMRKWILQDRSRHDLAIRAYLSYVRFYAKHTATSIFRVAALDFVGIAKAYGLLRLPKMPELRVLKEGEMPENGWLGEVVNMDEYKYVDAKREAVRVAELSAPIDKKKKTKDVVKKSNDAWSGKVERKELASERRKKRKIRSDAKIVAARGDDNSDSDEGVEVDWKDLVKEKKKQKKADVTAFDDL</sequence>
<gene>
    <name evidence="18" type="ORF">BN980_GECA15s01143g</name>
</gene>
<evidence type="ECO:0000256" key="14">
    <source>
        <dbReference type="SAM" id="MobiDB-lite"/>
    </source>
</evidence>
<keyword evidence="8 13" id="KW-0694">RNA-binding</keyword>
<feature type="domain" description="Helicase C-terminal" evidence="17">
    <location>
        <begin position="266"/>
        <end position="437"/>
    </location>
</feature>
<feature type="signal peptide" evidence="15">
    <location>
        <begin position="1"/>
        <end position="31"/>
    </location>
</feature>
<dbReference type="AlphaFoldDB" id="A0A0J9XGA5"/>
<dbReference type="GO" id="GO:0003724">
    <property type="term" value="F:RNA helicase activity"/>
    <property type="evidence" value="ECO:0007669"/>
    <property type="project" value="UniProtKB-EC"/>
</dbReference>
<dbReference type="SMART" id="SM00490">
    <property type="entry name" value="HELICc"/>
    <property type="match status" value="1"/>
</dbReference>
<dbReference type="EMBL" id="CCBN010000015">
    <property type="protein sequence ID" value="CDO56432.1"/>
    <property type="molecule type" value="Genomic_DNA"/>
</dbReference>
<evidence type="ECO:0000256" key="5">
    <source>
        <dbReference type="ARBA" id="ARBA00022801"/>
    </source>
</evidence>
<comment type="function">
    <text evidence="13">RNA helicase.</text>
</comment>
<feature type="domain" description="Helicase ATP-binding" evidence="16">
    <location>
        <begin position="52"/>
        <end position="237"/>
    </location>
</feature>
<dbReference type="SMART" id="SM01178">
    <property type="entry name" value="DUF4217"/>
    <property type="match status" value="1"/>
</dbReference>
<evidence type="ECO:0000256" key="11">
    <source>
        <dbReference type="ARBA" id="ARBA00038002"/>
    </source>
</evidence>
<keyword evidence="19" id="KW-1185">Reference proteome</keyword>
<dbReference type="InterPro" id="IPR011545">
    <property type="entry name" value="DEAD/DEAH_box_helicase_dom"/>
</dbReference>
<dbReference type="GO" id="GO:0003723">
    <property type="term" value="F:RNA binding"/>
    <property type="evidence" value="ECO:0007669"/>
    <property type="project" value="UniProtKB-UniRule"/>
</dbReference>
<keyword evidence="15" id="KW-0732">Signal</keyword>
<keyword evidence="4 12" id="KW-0547">Nucleotide-binding</keyword>
<dbReference type="InterPro" id="IPR027417">
    <property type="entry name" value="P-loop_NTPase"/>
</dbReference>
<keyword evidence="10" id="KW-0539">Nucleus</keyword>
<dbReference type="SUPFAM" id="SSF52540">
    <property type="entry name" value="P-loop containing nucleoside triphosphate hydrolases"/>
    <property type="match status" value="1"/>
</dbReference>
<comment type="similarity">
    <text evidence="11">Belongs to the DEAD box helicase family. DDX55/SPB4 subfamily.</text>
</comment>
<dbReference type="InterPro" id="IPR001650">
    <property type="entry name" value="Helicase_C-like"/>
</dbReference>
<evidence type="ECO:0000256" key="1">
    <source>
        <dbReference type="ARBA" id="ARBA00004604"/>
    </source>
</evidence>
<evidence type="ECO:0000313" key="18">
    <source>
        <dbReference type="EMBL" id="CDO56432.1"/>
    </source>
</evidence>
<dbReference type="GO" id="GO:0016887">
    <property type="term" value="F:ATP hydrolysis activity"/>
    <property type="evidence" value="ECO:0007669"/>
    <property type="project" value="RHEA"/>
</dbReference>
<evidence type="ECO:0000256" key="7">
    <source>
        <dbReference type="ARBA" id="ARBA00022840"/>
    </source>
</evidence>